<dbReference type="InterPro" id="IPR036890">
    <property type="entry name" value="HATPase_C_sf"/>
</dbReference>
<dbReference type="Pfam" id="PF00672">
    <property type="entry name" value="HAMP"/>
    <property type="match status" value="1"/>
</dbReference>
<evidence type="ECO:0000256" key="8">
    <source>
        <dbReference type="ARBA" id="ARBA00022840"/>
    </source>
</evidence>
<dbReference type="PANTHER" id="PTHR43047">
    <property type="entry name" value="TWO-COMPONENT HISTIDINE PROTEIN KINASE"/>
    <property type="match status" value="1"/>
</dbReference>
<dbReference type="CDD" id="cd00156">
    <property type="entry name" value="REC"/>
    <property type="match status" value="1"/>
</dbReference>
<keyword evidence="14" id="KW-1133">Transmembrane helix</keyword>
<feature type="transmembrane region" description="Helical" evidence="14">
    <location>
        <begin position="211"/>
        <end position="234"/>
    </location>
</feature>
<evidence type="ECO:0000256" key="12">
    <source>
        <dbReference type="PROSITE-ProRule" id="PRU00169"/>
    </source>
</evidence>
<dbReference type="CDD" id="cd00082">
    <property type="entry name" value="HisKA"/>
    <property type="match status" value="1"/>
</dbReference>
<dbReference type="Pfam" id="PF00072">
    <property type="entry name" value="Response_reg"/>
    <property type="match status" value="2"/>
</dbReference>
<dbReference type="Gene3D" id="3.40.50.2300">
    <property type="match status" value="2"/>
</dbReference>
<dbReference type="Pfam" id="PF12860">
    <property type="entry name" value="PAS_7"/>
    <property type="match status" value="1"/>
</dbReference>
<feature type="transmembrane region" description="Helical" evidence="14">
    <location>
        <begin position="38"/>
        <end position="60"/>
    </location>
</feature>
<keyword evidence="8" id="KW-0067">ATP-binding</keyword>
<dbReference type="InterPro" id="IPR003594">
    <property type="entry name" value="HATPase_dom"/>
</dbReference>
<dbReference type="SUPFAM" id="SSF55874">
    <property type="entry name" value="ATPase domain of HSP90 chaperone/DNA topoisomerase II/histidine kinase"/>
    <property type="match status" value="1"/>
</dbReference>
<dbReference type="Gene3D" id="3.30.450.20">
    <property type="entry name" value="PAS domain"/>
    <property type="match status" value="1"/>
</dbReference>
<evidence type="ECO:0000256" key="14">
    <source>
        <dbReference type="SAM" id="Phobius"/>
    </source>
</evidence>
<comment type="catalytic activity">
    <reaction evidence="1">
        <text>ATP + protein L-histidine = ADP + protein N-phospho-L-histidine.</text>
        <dbReference type="EC" id="2.7.13.3"/>
    </reaction>
</comment>
<dbReference type="SUPFAM" id="SSF158472">
    <property type="entry name" value="HAMP domain-like"/>
    <property type="match status" value="1"/>
</dbReference>
<keyword evidence="14" id="KW-0812">Transmembrane</keyword>
<accession>A0A432V9T1</accession>
<dbReference type="InterPro" id="IPR005467">
    <property type="entry name" value="His_kinase_dom"/>
</dbReference>
<dbReference type="NCBIfam" id="TIGR00229">
    <property type="entry name" value="sensory_box"/>
    <property type="match status" value="1"/>
</dbReference>
<dbReference type="CDD" id="cd00130">
    <property type="entry name" value="PAS"/>
    <property type="match status" value="1"/>
</dbReference>
<evidence type="ECO:0000256" key="13">
    <source>
        <dbReference type="SAM" id="MobiDB-lite"/>
    </source>
</evidence>
<dbReference type="PANTHER" id="PTHR43047:SF72">
    <property type="entry name" value="OSMOSENSING HISTIDINE PROTEIN KINASE SLN1"/>
    <property type="match status" value="1"/>
</dbReference>
<dbReference type="SMART" id="SM00387">
    <property type="entry name" value="HATPase_c"/>
    <property type="match status" value="1"/>
</dbReference>
<dbReference type="FunFam" id="3.30.565.10:FF:000010">
    <property type="entry name" value="Sensor histidine kinase RcsC"/>
    <property type="match status" value="1"/>
</dbReference>
<dbReference type="InterPro" id="IPR000014">
    <property type="entry name" value="PAS"/>
</dbReference>
<dbReference type="OrthoDB" id="9810730at2"/>
<protein>
    <recommendedName>
        <fullName evidence="3">histidine kinase</fullName>
        <ecNumber evidence="3">2.7.13.3</ecNumber>
    </recommendedName>
</protein>
<dbReference type="SMART" id="SM00448">
    <property type="entry name" value="REC"/>
    <property type="match status" value="2"/>
</dbReference>
<reference evidence="18 19" key="1">
    <citation type="submission" date="2018-11" db="EMBL/GenBank/DDBJ databases">
        <title>Pseudaminobacter arsenicus sp. nov., an arsenic-resistant bacterium isolated from arsenic-rich aquifers.</title>
        <authorList>
            <person name="Mu Y."/>
        </authorList>
    </citation>
    <scope>NUCLEOTIDE SEQUENCE [LARGE SCALE GENOMIC DNA]</scope>
    <source>
        <strain evidence="18 19">CB3</strain>
    </source>
</reference>
<comment type="subcellular location">
    <subcellularLocation>
        <location evidence="2">Membrane</location>
    </subcellularLocation>
</comment>
<evidence type="ECO:0000259" key="17">
    <source>
        <dbReference type="PROSITE" id="PS50885"/>
    </source>
</evidence>
<evidence type="ECO:0000259" key="16">
    <source>
        <dbReference type="PROSITE" id="PS50110"/>
    </source>
</evidence>
<gene>
    <name evidence="18" type="ORF">EET67_04615</name>
</gene>
<evidence type="ECO:0000259" key="15">
    <source>
        <dbReference type="PROSITE" id="PS50109"/>
    </source>
</evidence>
<feature type="domain" description="Histidine kinase" evidence="15">
    <location>
        <begin position="436"/>
        <end position="658"/>
    </location>
</feature>
<dbReference type="Pfam" id="PF02518">
    <property type="entry name" value="HATPase_c"/>
    <property type="match status" value="1"/>
</dbReference>
<evidence type="ECO:0000256" key="9">
    <source>
        <dbReference type="ARBA" id="ARBA00023012"/>
    </source>
</evidence>
<evidence type="ECO:0000256" key="7">
    <source>
        <dbReference type="ARBA" id="ARBA00022777"/>
    </source>
</evidence>
<dbReference type="EMBL" id="RKST01000003">
    <property type="protein sequence ID" value="RUM98932.1"/>
    <property type="molecule type" value="Genomic_DNA"/>
</dbReference>
<sequence length="927" mass="101370">MSASGAQSAIDPAPPRDTGAQAPQPRRGLTYRIANLPISARVAALTAAGLISLILSSIFLTQALYRSADRTAETKALFDHAATAAAAHVTFGELRYWLTDLSVSLLMNSQRNAEQARERLGEHLDSLAGTSPEVVAALRTEIDAYVKTALEAADSYTQDNRIIGNALLAEARTHSSNVDAALNRLVDQASAAAESARNEAVGQARDTARTAAILVAIVLLIGSVLTALVLRSIIGPLRRLNKVIAELTAGHYDVEVPEEGGDELGSMARTLRLFRSSAMERQRLEEEAEGQRRTIATALEAISDGFVLFDSQDRILLANSKYCEIFPDYEQSDLPGRSIEEILRRRLASGQINLRGTPPEEWIADRLRVHKNPAGSIHEGRFGQRWVRITKRKTPNGGTVAVYTDITELKERQGELERAKSRAETANEAKSRFLASMSHELRTPLNAIIGYSEMLIEEGDEQDLEESVAVLEKIAAAGRHLLSLINDILDLSKIEANKMEIYLETFDVDGLLRDVQATVVPLMAKNRNEFVPEIDGNLGKMYSDQTKLRQNLFNLLSNAAKFTENGRVTLSVYRDKRPDGDWLVFQVSDTGIGMTPQQQERLFSAFTQADASTTRNYGGTGLGLSITRSFCRMIGGVVTVRSEKGQGSTFTMEVPAEATAETAVEQPAAAPSPIPSNKAVLIIDDEPAARTIIAKALSEAGLSPIEAASGAEGIEAARMHRPAAIILDIIMPHQDGWSVLRSLKSDKELCEIPVILATILADRELGLSLGAVEYLTKPIDTDKLIRTIEACGGGNRDVLVIDDDLASRDFLRRILVRKNWRVHEANDGLRGLELMKRLRPRLVLLDLLMPEMDGFQTLNEMQQIPELRNIPVVVITSKDLSSMELKWLRDRAVAVVTKGANSRSQLVKALERQIAPREPAGADVAGS</sequence>
<dbReference type="CDD" id="cd16922">
    <property type="entry name" value="HATPase_EvgS-ArcB-TorS-like"/>
    <property type="match status" value="1"/>
</dbReference>
<dbReference type="InterPro" id="IPR035965">
    <property type="entry name" value="PAS-like_dom_sf"/>
</dbReference>
<evidence type="ECO:0000256" key="10">
    <source>
        <dbReference type="ARBA" id="ARBA00023136"/>
    </source>
</evidence>
<evidence type="ECO:0000256" key="4">
    <source>
        <dbReference type="ARBA" id="ARBA00022553"/>
    </source>
</evidence>
<comment type="caution">
    <text evidence="18">The sequence shown here is derived from an EMBL/GenBank/DDBJ whole genome shotgun (WGS) entry which is preliminary data.</text>
</comment>
<dbReference type="RefSeq" id="WP_128624435.1">
    <property type="nucleotide sequence ID" value="NZ_ML133508.1"/>
</dbReference>
<dbReference type="SMART" id="SM00304">
    <property type="entry name" value="HAMP"/>
    <property type="match status" value="1"/>
</dbReference>
<feature type="modified residue" description="4-aspartylphosphate" evidence="12">
    <location>
        <position position="846"/>
    </location>
</feature>
<dbReference type="InterPro" id="IPR003661">
    <property type="entry name" value="HisK_dim/P_dom"/>
</dbReference>
<dbReference type="PROSITE" id="PS50110">
    <property type="entry name" value="RESPONSE_REGULATORY"/>
    <property type="match status" value="2"/>
</dbReference>
<dbReference type="SMART" id="SM00388">
    <property type="entry name" value="HisKA"/>
    <property type="match status" value="1"/>
</dbReference>
<dbReference type="InterPro" id="IPR011006">
    <property type="entry name" value="CheY-like_superfamily"/>
</dbReference>
<feature type="domain" description="Response regulatory" evidence="16">
    <location>
        <begin position="797"/>
        <end position="913"/>
    </location>
</feature>
<keyword evidence="19" id="KW-1185">Reference proteome</keyword>
<dbReference type="InterPro" id="IPR004358">
    <property type="entry name" value="Sig_transdc_His_kin-like_C"/>
</dbReference>
<dbReference type="PROSITE" id="PS50109">
    <property type="entry name" value="HIS_KIN"/>
    <property type="match status" value="1"/>
</dbReference>
<dbReference type="InterPro" id="IPR003660">
    <property type="entry name" value="HAMP_dom"/>
</dbReference>
<feature type="domain" description="Response regulatory" evidence="16">
    <location>
        <begin position="679"/>
        <end position="792"/>
    </location>
</feature>
<dbReference type="GO" id="GO:0009927">
    <property type="term" value="F:histidine phosphotransfer kinase activity"/>
    <property type="evidence" value="ECO:0007669"/>
    <property type="project" value="TreeGrafter"/>
</dbReference>
<keyword evidence="9" id="KW-0902">Two-component regulatory system</keyword>
<evidence type="ECO:0000313" key="18">
    <source>
        <dbReference type="EMBL" id="RUM98932.1"/>
    </source>
</evidence>
<feature type="modified residue" description="4-aspartylphosphate" evidence="12">
    <location>
        <position position="728"/>
    </location>
</feature>
<evidence type="ECO:0000256" key="5">
    <source>
        <dbReference type="ARBA" id="ARBA00022679"/>
    </source>
</evidence>
<keyword evidence="4 12" id="KW-0597">Phosphoprotein</keyword>
<dbReference type="SUPFAM" id="SSF55785">
    <property type="entry name" value="PYP-like sensor domain (PAS domain)"/>
    <property type="match status" value="1"/>
</dbReference>
<evidence type="ECO:0000256" key="3">
    <source>
        <dbReference type="ARBA" id="ARBA00012438"/>
    </source>
</evidence>
<evidence type="ECO:0000256" key="1">
    <source>
        <dbReference type="ARBA" id="ARBA00000085"/>
    </source>
</evidence>
<dbReference type="GO" id="GO:0005886">
    <property type="term" value="C:plasma membrane"/>
    <property type="evidence" value="ECO:0007669"/>
    <property type="project" value="TreeGrafter"/>
</dbReference>
<evidence type="ECO:0000256" key="11">
    <source>
        <dbReference type="ARBA" id="ARBA00023306"/>
    </source>
</evidence>
<keyword evidence="10 14" id="KW-0472">Membrane</keyword>
<dbReference type="GO" id="GO:0005524">
    <property type="term" value="F:ATP binding"/>
    <property type="evidence" value="ECO:0007669"/>
    <property type="project" value="UniProtKB-KW"/>
</dbReference>
<dbReference type="SMART" id="SM00091">
    <property type="entry name" value="PAS"/>
    <property type="match status" value="1"/>
</dbReference>
<feature type="domain" description="HAMP" evidence="17">
    <location>
        <begin position="231"/>
        <end position="283"/>
    </location>
</feature>
<keyword evidence="11" id="KW-0131">Cell cycle</keyword>
<dbReference type="SUPFAM" id="SSF52172">
    <property type="entry name" value="CheY-like"/>
    <property type="match status" value="2"/>
</dbReference>
<evidence type="ECO:0000313" key="19">
    <source>
        <dbReference type="Proteomes" id="UP000281647"/>
    </source>
</evidence>
<dbReference type="EC" id="2.7.13.3" evidence="3"/>
<dbReference type="PRINTS" id="PR00344">
    <property type="entry name" value="BCTRLSENSOR"/>
</dbReference>
<dbReference type="PROSITE" id="PS50885">
    <property type="entry name" value="HAMP"/>
    <property type="match status" value="1"/>
</dbReference>
<evidence type="ECO:0000256" key="2">
    <source>
        <dbReference type="ARBA" id="ARBA00004370"/>
    </source>
</evidence>
<keyword evidence="5" id="KW-0808">Transferase</keyword>
<dbReference type="Gene3D" id="3.30.565.10">
    <property type="entry name" value="Histidine kinase-like ATPase, C-terminal domain"/>
    <property type="match status" value="1"/>
</dbReference>
<dbReference type="AlphaFoldDB" id="A0A432V9T1"/>
<dbReference type="CDD" id="cd06225">
    <property type="entry name" value="HAMP"/>
    <property type="match status" value="1"/>
</dbReference>
<dbReference type="FunFam" id="1.10.287.130:FF:000038">
    <property type="entry name" value="Sensory transduction histidine kinase"/>
    <property type="match status" value="1"/>
</dbReference>
<dbReference type="Gene3D" id="1.10.287.130">
    <property type="match status" value="1"/>
</dbReference>
<dbReference type="Gene3D" id="6.10.340.10">
    <property type="match status" value="1"/>
</dbReference>
<dbReference type="Proteomes" id="UP000281647">
    <property type="component" value="Unassembled WGS sequence"/>
</dbReference>
<keyword evidence="6" id="KW-0547">Nucleotide-binding</keyword>
<proteinExistence type="predicted"/>
<keyword evidence="7" id="KW-0418">Kinase</keyword>
<dbReference type="Pfam" id="PF00512">
    <property type="entry name" value="HisKA"/>
    <property type="match status" value="1"/>
</dbReference>
<dbReference type="InterPro" id="IPR001789">
    <property type="entry name" value="Sig_transdc_resp-reg_receiver"/>
</dbReference>
<feature type="region of interest" description="Disordered" evidence="13">
    <location>
        <begin position="1"/>
        <end position="26"/>
    </location>
</feature>
<evidence type="ECO:0000256" key="6">
    <source>
        <dbReference type="ARBA" id="ARBA00022741"/>
    </source>
</evidence>
<dbReference type="GO" id="GO:0000155">
    <property type="term" value="F:phosphorelay sensor kinase activity"/>
    <property type="evidence" value="ECO:0007669"/>
    <property type="project" value="InterPro"/>
</dbReference>
<dbReference type="SUPFAM" id="SSF47384">
    <property type="entry name" value="Homodimeric domain of signal transducing histidine kinase"/>
    <property type="match status" value="1"/>
</dbReference>
<dbReference type="InterPro" id="IPR036097">
    <property type="entry name" value="HisK_dim/P_sf"/>
</dbReference>
<organism evidence="18 19">
    <name type="scientific">Borborobacter arsenicus</name>
    <dbReference type="NCBI Taxonomy" id="1851146"/>
    <lineage>
        <taxon>Bacteria</taxon>
        <taxon>Pseudomonadati</taxon>
        <taxon>Pseudomonadota</taxon>
        <taxon>Alphaproteobacteria</taxon>
        <taxon>Hyphomicrobiales</taxon>
        <taxon>Phyllobacteriaceae</taxon>
        <taxon>Borborobacter</taxon>
    </lineage>
</organism>
<name>A0A432V9T1_9HYPH</name>